<proteinExistence type="inferred from homology"/>
<dbReference type="PANTHER" id="PTHR11496:SF102">
    <property type="entry name" value="ALCOHOL DEHYDROGENASE 4"/>
    <property type="match status" value="1"/>
</dbReference>
<evidence type="ECO:0000259" key="6">
    <source>
        <dbReference type="Pfam" id="PF25137"/>
    </source>
</evidence>
<evidence type="ECO:0000256" key="4">
    <source>
        <dbReference type="ARBA" id="ARBA00023027"/>
    </source>
</evidence>
<sequence length="377" mass="41570">MIEFILNTKIISGHNALLELDFSKFKRVSIFTDNNMLKIGACDSTIELMKKNNIDYEIFSDIEPDPSFEIVIKCLSKILTFESDTIIAIGGGSVIDTAKSVIYFALEINKRMPSGLKKPFFIAVPTTSGTGSEVTSYAVITDKENHQKVPLLSNKMLPDIALLDSQFTLTVPPRITAETGMDVMTHAFESYVSVNSSPFTMPYSEYAIIGVFNNISKAVHDGKDVKARIAMHELSCTAGIAFNNAGLGLIHAMAHALGGRFRQPHGRANAILMPYVIEYNAKHCKKSAAKYAKIISLLNVKNIDDDITASKILKALILELNKTIGINEKITDYGVDKTEFENAIDEMASHALKDVCILTNPVKPSLEDVKNLYRNLI</sequence>
<evidence type="ECO:0000313" key="7">
    <source>
        <dbReference type="EMBL" id="AEM22212.1"/>
    </source>
</evidence>
<dbReference type="Pfam" id="PF25137">
    <property type="entry name" value="ADH_Fe_C"/>
    <property type="match status" value="1"/>
</dbReference>
<dbReference type="GO" id="GO:0046872">
    <property type="term" value="F:metal ion binding"/>
    <property type="evidence" value="ECO:0007669"/>
    <property type="project" value="InterPro"/>
</dbReference>
<dbReference type="SUPFAM" id="SSF56796">
    <property type="entry name" value="Dehydroquinate synthase-like"/>
    <property type="match status" value="1"/>
</dbReference>
<evidence type="ECO:0000313" key="8">
    <source>
        <dbReference type="Proteomes" id="UP000008522"/>
    </source>
</evidence>
<organism evidence="7 8">
    <name type="scientific">Brachyspira intermedia (strain ATCC 51140 / PWS/A)</name>
    <name type="common">Serpulina intermedia</name>
    <dbReference type="NCBI Taxonomy" id="1045858"/>
    <lineage>
        <taxon>Bacteria</taxon>
        <taxon>Pseudomonadati</taxon>
        <taxon>Spirochaetota</taxon>
        <taxon>Spirochaetia</taxon>
        <taxon>Brachyspirales</taxon>
        <taxon>Brachyspiraceae</taxon>
        <taxon>Brachyspira</taxon>
    </lineage>
</organism>
<dbReference type="InterPro" id="IPR001670">
    <property type="entry name" value="ADH_Fe/GldA"/>
</dbReference>
<dbReference type="InterPro" id="IPR056798">
    <property type="entry name" value="ADH_Fe_C"/>
</dbReference>
<evidence type="ECO:0000256" key="3">
    <source>
        <dbReference type="ARBA" id="ARBA00023002"/>
    </source>
</evidence>
<keyword evidence="8" id="KW-1185">Reference proteome</keyword>
<dbReference type="GO" id="GO:0004022">
    <property type="term" value="F:alcohol dehydrogenase (NAD+) activity"/>
    <property type="evidence" value="ECO:0007669"/>
    <property type="project" value="TreeGrafter"/>
</dbReference>
<dbReference type="KEGG" id="bip:Bint_1593"/>
<comment type="cofactor">
    <cofactor evidence="1">
        <name>Fe cation</name>
        <dbReference type="ChEBI" id="CHEBI:24875"/>
    </cofactor>
</comment>
<dbReference type="Gene3D" id="1.20.1090.10">
    <property type="entry name" value="Dehydroquinate synthase-like - alpha domain"/>
    <property type="match status" value="1"/>
</dbReference>
<evidence type="ECO:0000256" key="1">
    <source>
        <dbReference type="ARBA" id="ARBA00001962"/>
    </source>
</evidence>
<dbReference type="Proteomes" id="UP000008522">
    <property type="component" value="Chromosome"/>
</dbReference>
<keyword evidence="4" id="KW-0520">NAD</keyword>
<dbReference type="InterPro" id="IPR018211">
    <property type="entry name" value="ADH_Fe_CS"/>
</dbReference>
<dbReference type="InterPro" id="IPR039697">
    <property type="entry name" value="Alcohol_dehydrogenase_Fe"/>
</dbReference>
<evidence type="ECO:0000259" key="5">
    <source>
        <dbReference type="Pfam" id="PF00465"/>
    </source>
</evidence>
<dbReference type="Gene3D" id="3.40.50.1970">
    <property type="match status" value="1"/>
</dbReference>
<dbReference type="EMBL" id="CP002874">
    <property type="protein sequence ID" value="AEM22212.1"/>
    <property type="molecule type" value="Genomic_DNA"/>
</dbReference>
<dbReference type="FunFam" id="1.20.1090.10:FF:000001">
    <property type="entry name" value="Aldehyde-alcohol dehydrogenase"/>
    <property type="match status" value="1"/>
</dbReference>
<dbReference type="GeneID" id="44970115"/>
<dbReference type="Pfam" id="PF00465">
    <property type="entry name" value="Fe-ADH"/>
    <property type="match status" value="1"/>
</dbReference>
<dbReference type="eggNOG" id="COG1454">
    <property type="taxonomic scope" value="Bacteria"/>
</dbReference>
<dbReference type="OrthoDB" id="9815791at2"/>
<dbReference type="RefSeq" id="WP_014488038.1">
    <property type="nucleotide sequence ID" value="NC_017243.1"/>
</dbReference>
<reference evidence="7 8" key="1">
    <citation type="journal article" date="2011" name="BMC Genomics">
        <title>Complete genome sequence of Brachyspira intermedia reveals unique genomic features in Brachyspira species and phage-mediated horizontal gene transfer.</title>
        <authorList>
            <person name="Hafstrom T."/>
            <person name="Jansson D.S."/>
            <person name="Segerman B."/>
        </authorList>
    </citation>
    <scope>NUCLEOTIDE SEQUENCE [LARGE SCALE GENOMIC DNA]</scope>
    <source>
        <strain evidence="8">ATCC 51140 / PWS/A</strain>
    </source>
</reference>
<dbReference type="PANTHER" id="PTHR11496">
    <property type="entry name" value="ALCOHOL DEHYDROGENASE"/>
    <property type="match status" value="1"/>
</dbReference>
<dbReference type="FunFam" id="3.40.50.1970:FF:000003">
    <property type="entry name" value="Alcohol dehydrogenase, iron-containing"/>
    <property type="match status" value="1"/>
</dbReference>
<dbReference type="AlphaFoldDB" id="G0EI53"/>
<keyword evidence="3" id="KW-0560">Oxidoreductase</keyword>
<feature type="domain" description="Alcohol dehydrogenase iron-type/glycerol dehydrogenase GldA" evidence="5">
    <location>
        <begin position="8"/>
        <end position="164"/>
    </location>
</feature>
<gene>
    <name evidence="7" type="ordered locus">Bint_1593</name>
</gene>
<name>G0EI53_BRAIP</name>
<accession>G0EI53</accession>
<feature type="domain" description="Fe-containing alcohol dehydrogenase-like C-terminal" evidence="6">
    <location>
        <begin position="176"/>
        <end position="375"/>
    </location>
</feature>
<protein>
    <submittedName>
        <fullName evidence="7">Uncharacterized protein</fullName>
    </submittedName>
</protein>
<dbReference type="CDD" id="cd08180">
    <property type="entry name" value="PDD"/>
    <property type="match status" value="1"/>
</dbReference>
<dbReference type="HOGENOM" id="CLU_007207_0_0_12"/>
<dbReference type="PATRIC" id="fig|1045858.4.peg.1593"/>
<dbReference type="PROSITE" id="PS00913">
    <property type="entry name" value="ADH_IRON_1"/>
    <property type="match status" value="1"/>
</dbReference>
<evidence type="ECO:0000256" key="2">
    <source>
        <dbReference type="ARBA" id="ARBA00007358"/>
    </source>
</evidence>
<comment type="similarity">
    <text evidence="2">Belongs to the iron-containing alcohol dehydrogenase family.</text>
</comment>